<dbReference type="STRING" id="1577474.GA0111570_105249"/>
<dbReference type="InterPro" id="IPR050327">
    <property type="entry name" value="Proton-linked_MCT"/>
</dbReference>
<dbReference type="PANTHER" id="PTHR11360:SF284">
    <property type="entry name" value="EG:103B4.3 PROTEIN-RELATED"/>
    <property type="match status" value="1"/>
</dbReference>
<feature type="transmembrane region" description="Helical" evidence="6">
    <location>
        <begin position="383"/>
        <end position="402"/>
    </location>
</feature>
<accession>A0A1G6GXT1</accession>
<protein>
    <submittedName>
        <fullName evidence="8">Nitrate/nitrite transporter NarK</fullName>
    </submittedName>
</protein>
<dbReference type="SUPFAM" id="SSF103473">
    <property type="entry name" value="MFS general substrate transporter"/>
    <property type="match status" value="1"/>
</dbReference>
<dbReference type="Gene3D" id="1.20.1250.20">
    <property type="entry name" value="MFS general substrate transporter like domains"/>
    <property type="match status" value="2"/>
</dbReference>
<name>A0A1G6GXT1_9ACTN</name>
<sequence>MSQMSPTRRGWLVVGASTIALIVSVNALILTPYGVMMDPIAKDFGWTRAAVSNGLSIYALAAAIVMPFAGRLLDGLGIRKVGIPSVLLTALSMIGLAYCPPNQGLWYGLMAFLGVVSVGQGGLTYLKVASEWIDRNRGLAVGLVGTGIAVGQAVAPAFTELLMTTFGGWRPVFIGLAVLLVVLALPPLLFVVREPDAAERFELGLVATPSSRELPGLETGEAIRTRQFWILLLTTLVLGCAAPGALVHMVPLMTDQGISPAQAVAALSAAGLSAMVGRLIGGFLVDRFYAPLVAAVVFVLPALGFWFLSGHTHVPGLPLVGAILVGMAMGGESDLVSYMTSRYLGMKRFGLIFGIYYALLALGYAIGPFVFAQSYSATGNYDMAFWIFGIGLVVCALGGLTMGRYRYPAGIAIPVADDPRDAFEQIPEAVLVDNPVLGAHHHGRHGVEEPANPDSPALEDTRDPV</sequence>
<comment type="subcellular location">
    <subcellularLocation>
        <location evidence="1">Cell membrane</location>
        <topology evidence="1">Multi-pass membrane protein</topology>
    </subcellularLocation>
</comment>
<feature type="transmembrane region" description="Helical" evidence="6">
    <location>
        <begin position="81"/>
        <end position="98"/>
    </location>
</feature>
<feature type="transmembrane region" description="Helical" evidence="6">
    <location>
        <begin position="261"/>
        <end position="281"/>
    </location>
</feature>
<dbReference type="GO" id="GO:0005886">
    <property type="term" value="C:plasma membrane"/>
    <property type="evidence" value="ECO:0007669"/>
    <property type="project" value="UniProtKB-SubCell"/>
</dbReference>
<dbReference type="EMBL" id="FMYF01000005">
    <property type="protein sequence ID" value="SDB86723.1"/>
    <property type="molecule type" value="Genomic_DNA"/>
</dbReference>
<feature type="transmembrane region" description="Helical" evidence="6">
    <location>
        <begin position="228"/>
        <end position="249"/>
    </location>
</feature>
<evidence type="ECO:0000313" key="9">
    <source>
        <dbReference type="Proteomes" id="UP000199086"/>
    </source>
</evidence>
<feature type="transmembrane region" description="Helical" evidence="6">
    <location>
        <begin position="138"/>
        <end position="159"/>
    </location>
</feature>
<dbReference type="Pfam" id="PF07690">
    <property type="entry name" value="MFS_1"/>
    <property type="match status" value="1"/>
</dbReference>
<feature type="transmembrane region" description="Helical" evidence="6">
    <location>
        <begin position="288"/>
        <end position="308"/>
    </location>
</feature>
<dbReference type="InterPro" id="IPR011701">
    <property type="entry name" value="MFS"/>
</dbReference>
<keyword evidence="9" id="KW-1185">Reference proteome</keyword>
<gene>
    <name evidence="8" type="ORF">GA0111570_105249</name>
</gene>
<reference evidence="8 9" key="1">
    <citation type="submission" date="2016-06" db="EMBL/GenBank/DDBJ databases">
        <authorList>
            <person name="Olsen C.W."/>
            <person name="Carey S."/>
            <person name="Hinshaw L."/>
            <person name="Karasin A.I."/>
        </authorList>
    </citation>
    <scope>NUCLEOTIDE SEQUENCE [LARGE SCALE GENOMIC DNA]</scope>
    <source>
        <strain evidence="8 9">LZ-22</strain>
    </source>
</reference>
<feature type="domain" description="Major facilitator superfamily (MFS) profile" evidence="7">
    <location>
        <begin position="12"/>
        <end position="407"/>
    </location>
</feature>
<keyword evidence="2 6" id="KW-0812">Transmembrane</keyword>
<feature type="transmembrane region" description="Helical" evidence="6">
    <location>
        <begin position="314"/>
        <end position="337"/>
    </location>
</feature>
<evidence type="ECO:0000256" key="6">
    <source>
        <dbReference type="SAM" id="Phobius"/>
    </source>
</evidence>
<dbReference type="PROSITE" id="PS50850">
    <property type="entry name" value="MFS"/>
    <property type="match status" value="1"/>
</dbReference>
<dbReference type="InterPro" id="IPR020846">
    <property type="entry name" value="MFS_dom"/>
</dbReference>
<dbReference type="InterPro" id="IPR036259">
    <property type="entry name" value="MFS_trans_sf"/>
</dbReference>
<feature type="transmembrane region" description="Helical" evidence="6">
    <location>
        <begin position="171"/>
        <end position="192"/>
    </location>
</feature>
<evidence type="ECO:0000256" key="3">
    <source>
        <dbReference type="ARBA" id="ARBA00022989"/>
    </source>
</evidence>
<evidence type="ECO:0000259" key="7">
    <source>
        <dbReference type="PROSITE" id="PS50850"/>
    </source>
</evidence>
<evidence type="ECO:0000256" key="5">
    <source>
        <dbReference type="SAM" id="MobiDB-lite"/>
    </source>
</evidence>
<dbReference type="PANTHER" id="PTHR11360">
    <property type="entry name" value="MONOCARBOXYLATE TRANSPORTER"/>
    <property type="match status" value="1"/>
</dbReference>
<feature type="transmembrane region" description="Helical" evidence="6">
    <location>
        <begin position="51"/>
        <end position="69"/>
    </location>
</feature>
<keyword evidence="3 6" id="KW-1133">Transmembrane helix</keyword>
<dbReference type="GO" id="GO:0022857">
    <property type="term" value="F:transmembrane transporter activity"/>
    <property type="evidence" value="ECO:0007669"/>
    <property type="project" value="InterPro"/>
</dbReference>
<dbReference type="Proteomes" id="UP000199086">
    <property type="component" value="Unassembled WGS sequence"/>
</dbReference>
<feature type="transmembrane region" description="Helical" evidence="6">
    <location>
        <begin position="104"/>
        <end position="126"/>
    </location>
</feature>
<organism evidence="8 9">
    <name type="scientific">Raineyella antarctica</name>
    <dbReference type="NCBI Taxonomy" id="1577474"/>
    <lineage>
        <taxon>Bacteria</taxon>
        <taxon>Bacillati</taxon>
        <taxon>Actinomycetota</taxon>
        <taxon>Actinomycetes</taxon>
        <taxon>Propionibacteriales</taxon>
        <taxon>Propionibacteriaceae</taxon>
        <taxon>Raineyella</taxon>
    </lineage>
</organism>
<feature type="region of interest" description="Disordered" evidence="5">
    <location>
        <begin position="442"/>
        <end position="465"/>
    </location>
</feature>
<proteinExistence type="predicted"/>
<dbReference type="AlphaFoldDB" id="A0A1G6GXT1"/>
<evidence type="ECO:0000256" key="1">
    <source>
        <dbReference type="ARBA" id="ARBA00004651"/>
    </source>
</evidence>
<evidence type="ECO:0000313" key="8">
    <source>
        <dbReference type="EMBL" id="SDB86723.1"/>
    </source>
</evidence>
<evidence type="ECO:0000256" key="4">
    <source>
        <dbReference type="ARBA" id="ARBA00023136"/>
    </source>
</evidence>
<keyword evidence="4 6" id="KW-0472">Membrane</keyword>
<feature type="transmembrane region" description="Helical" evidence="6">
    <location>
        <begin position="349"/>
        <end position="371"/>
    </location>
</feature>
<evidence type="ECO:0000256" key="2">
    <source>
        <dbReference type="ARBA" id="ARBA00022692"/>
    </source>
</evidence>